<keyword evidence="1" id="KW-0812">Transmembrane</keyword>
<organism evidence="2 3">
    <name type="scientific">Cyanidium caldarium</name>
    <name type="common">Red alga</name>
    <dbReference type="NCBI Taxonomy" id="2771"/>
    <lineage>
        <taxon>Eukaryota</taxon>
        <taxon>Rhodophyta</taxon>
        <taxon>Bangiophyceae</taxon>
        <taxon>Cyanidiales</taxon>
        <taxon>Cyanidiaceae</taxon>
        <taxon>Cyanidium</taxon>
    </lineage>
</organism>
<keyword evidence="1" id="KW-1133">Transmembrane helix</keyword>
<dbReference type="EMBL" id="JANCYW010000004">
    <property type="protein sequence ID" value="KAK4535173.1"/>
    <property type="molecule type" value="Genomic_DNA"/>
</dbReference>
<comment type="caution">
    <text evidence="2">The sequence shown here is derived from an EMBL/GenBank/DDBJ whole genome shotgun (WGS) entry which is preliminary data.</text>
</comment>
<sequence>MADGASTAVPYRISRHRFASFVLGLAVAVVHLGGAYAPNQYVMEGDQRYSRLDRAAEAVLDPLQTLSKQAVHEALRQGERDPWNWLVVAAHFDADDRDDLAYLAKEMAYLQSGGDLEQWTSLLSGSEGRRAAQPGNRGA</sequence>
<evidence type="ECO:0000313" key="3">
    <source>
        <dbReference type="Proteomes" id="UP001301350"/>
    </source>
</evidence>
<proteinExistence type="predicted"/>
<gene>
    <name evidence="2" type="ORF">CDCA_CDCA04G1198</name>
</gene>
<dbReference type="Proteomes" id="UP001301350">
    <property type="component" value="Unassembled WGS sequence"/>
</dbReference>
<accession>A0AAV9ITI5</accession>
<evidence type="ECO:0000313" key="2">
    <source>
        <dbReference type="EMBL" id="KAK4535173.1"/>
    </source>
</evidence>
<keyword evidence="1" id="KW-0472">Membrane</keyword>
<keyword evidence="3" id="KW-1185">Reference proteome</keyword>
<feature type="transmembrane region" description="Helical" evidence="1">
    <location>
        <begin position="18"/>
        <end position="37"/>
    </location>
</feature>
<dbReference type="AlphaFoldDB" id="A0AAV9ITI5"/>
<protein>
    <submittedName>
        <fullName evidence="2">Uncharacterized protein</fullName>
    </submittedName>
</protein>
<name>A0AAV9ITI5_CYACA</name>
<reference evidence="2 3" key="1">
    <citation type="submission" date="2022-07" db="EMBL/GenBank/DDBJ databases">
        <title>Genome-wide signatures of adaptation to extreme environments.</title>
        <authorList>
            <person name="Cho C.H."/>
            <person name="Yoon H.S."/>
        </authorList>
    </citation>
    <scope>NUCLEOTIDE SEQUENCE [LARGE SCALE GENOMIC DNA]</scope>
    <source>
        <strain evidence="2 3">DBV 063 E5</strain>
    </source>
</reference>
<evidence type="ECO:0000256" key="1">
    <source>
        <dbReference type="SAM" id="Phobius"/>
    </source>
</evidence>